<keyword evidence="1" id="KW-0812">Transmembrane</keyword>
<reference evidence="2" key="2">
    <citation type="submission" date="2020-09" db="EMBL/GenBank/DDBJ databases">
        <authorList>
            <person name="Sun Q."/>
            <person name="Ohkuma M."/>
        </authorList>
    </citation>
    <scope>NUCLEOTIDE SEQUENCE</scope>
    <source>
        <strain evidence="2">JCM 10088</strain>
    </source>
</reference>
<dbReference type="Proteomes" id="UP000610960">
    <property type="component" value="Unassembled WGS sequence"/>
</dbReference>
<dbReference type="EMBL" id="BMNL01000002">
    <property type="protein sequence ID" value="GGP20984.1"/>
    <property type="molecule type" value="Genomic_DNA"/>
</dbReference>
<protein>
    <recommendedName>
        <fullName evidence="4">ABC-2 type transporter domain-containing protein</fullName>
    </recommendedName>
</protein>
<evidence type="ECO:0000256" key="1">
    <source>
        <dbReference type="SAM" id="Phobius"/>
    </source>
</evidence>
<feature type="transmembrane region" description="Helical" evidence="1">
    <location>
        <begin position="102"/>
        <end position="122"/>
    </location>
</feature>
<dbReference type="RefSeq" id="WP_188596428.1">
    <property type="nucleotide sequence ID" value="NZ_BMNL01000002.1"/>
</dbReference>
<keyword evidence="3" id="KW-1185">Reference proteome</keyword>
<feature type="transmembrane region" description="Helical" evidence="1">
    <location>
        <begin position="66"/>
        <end position="90"/>
    </location>
</feature>
<keyword evidence="1" id="KW-0472">Membrane</keyword>
<feature type="transmembrane region" description="Helical" evidence="1">
    <location>
        <begin position="167"/>
        <end position="191"/>
    </location>
</feature>
<comment type="caution">
    <text evidence="2">The sequence shown here is derived from an EMBL/GenBank/DDBJ whole genome shotgun (WGS) entry which is preliminary data.</text>
</comment>
<sequence length="205" mass="22503">MAYLRRYGRLTPAKFITSYYLGMMIPSSILSLFMIASIMTMFYAGFIYHGYDISPTVVMPSSALGIIEVMGLALLTSLLMQAILFLLGVAAMNTSLKHVSRIAMIPFIIVFISFYTSLFLSLPEWALLINPFMALMDSIVTTYTGLPSMPSQLSINMSGAPAINHGVPLTYGILSTIAWTIALTAAAVPLINKIKYKPPEEAREL</sequence>
<proteinExistence type="predicted"/>
<evidence type="ECO:0000313" key="3">
    <source>
        <dbReference type="Proteomes" id="UP000610960"/>
    </source>
</evidence>
<organism evidence="2 3">
    <name type="scientific">Thermocladium modestius</name>
    <dbReference type="NCBI Taxonomy" id="62609"/>
    <lineage>
        <taxon>Archaea</taxon>
        <taxon>Thermoproteota</taxon>
        <taxon>Thermoprotei</taxon>
        <taxon>Thermoproteales</taxon>
        <taxon>Thermoproteaceae</taxon>
        <taxon>Thermocladium</taxon>
    </lineage>
</organism>
<evidence type="ECO:0000313" key="2">
    <source>
        <dbReference type="EMBL" id="GGP20984.1"/>
    </source>
</evidence>
<accession>A0A830GVB5</accession>
<reference evidence="2" key="1">
    <citation type="journal article" date="2014" name="Int. J. Syst. Evol. Microbiol.">
        <title>Complete genome sequence of Corynebacterium casei LMG S-19264T (=DSM 44701T), isolated from a smear-ripened cheese.</title>
        <authorList>
            <consortium name="US DOE Joint Genome Institute (JGI-PGF)"/>
            <person name="Walter F."/>
            <person name="Albersmeier A."/>
            <person name="Kalinowski J."/>
            <person name="Ruckert C."/>
        </authorList>
    </citation>
    <scope>NUCLEOTIDE SEQUENCE</scope>
    <source>
        <strain evidence="2">JCM 10088</strain>
    </source>
</reference>
<gene>
    <name evidence="2" type="ORF">GCM10007981_11260</name>
</gene>
<evidence type="ECO:0008006" key="4">
    <source>
        <dbReference type="Google" id="ProtNLM"/>
    </source>
</evidence>
<keyword evidence="1" id="KW-1133">Transmembrane helix</keyword>
<name>A0A830GVB5_9CREN</name>
<dbReference type="AlphaFoldDB" id="A0A830GVB5"/>
<feature type="transmembrane region" description="Helical" evidence="1">
    <location>
        <begin position="20"/>
        <end position="46"/>
    </location>
</feature>